<dbReference type="InterPro" id="IPR029479">
    <property type="entry name" value="Nitroreductase"/>
</dbReference>
<evidence type="ECO:0000256" key="3">
    <source>
        <dbReference type="ARBA" id="ARBA00022630"/>
    </source>
</evidence>
<dbReference type="Proteomes" id="UP000786183">
    <property type="component" value="Unassembled WGS sequence"/>
</dbReference>
<comment type="caution">
    <text evidence="7">The sequence shown here is derived from an EMBL/GenBank/DDBJ whole genome shotgun (WGS) entry which is preliminary data.</text>
</comment>
<keyword evidence="5" id="KW-0560">Oxidoreductase</keyword>
<reference evidence="7 8" key="1">
    <citation type="submission" date="2020-07" db="EMBL/GenBank/DDBJ databases">
        <title>Transfer of Campylobacter canadensis to the novel genus Avispirillum gen. nov., that also includes two novel species recovered from migratory waterfowl: Avispirillum anseris sp. nov. and Avispirillum brantae sp. nov.</title>
        <authorList>
            <person name="Miller W.G."/>
            <person name="Chapman M.H."/>
            <person name="Yee E."/>
            <person name="Inglis G.D."/>
        </authorList>
    </citation>
    <scope>NUCLEOTIDE SEQUENCE [LARGE SCALE GENOMIC DNA]</scope>
    <source>
        <strain evidence="7 8">L283</strain>
    </source>
</reference>
<keyword evidence="4" id="KW-0288">FMN</keyword>
<dbReference type="PANTHER" id="PTHR43673">
    <property type="entry name" value="NAD(P)H NITROREDUCTASE YDGI-RELATED"/>
    <property type="match status" value="1"/>
</dbReference>
<accession>A0ABS7WS01</accession>
<sequence length="216" mass="24635">MNFDDCLKNRFSCRDFCKDFSLDNDTLTKLAKLAYLSPSASNMQEVKLCFVSNNILKTLKQELLKAFYENSKKSAFLNFYPANLAQNYKDKRFLNASKLYGLLNINKDDKNARLKQWAKNYEFFNANNAAFIYIDKDLDNGAIFDAGIFSANLINAATSLNINTCFQASVCEYNDIISNVLNINNVNFLCAIALGKATKDKINSFRSEKRAEFKIF</sequence>
<feature type="domain" description="Nitroreductase" evidence="6">
    <location>
        <begin position="7"/>
        <end position="196"/>
    </location>
</feature>
<proteinExistence type="inferred from homology"/>
<evidence type="ECO:0000256" key="5">
    <source>
        <dbReference type="ARBA" id="ARBA00023002"/>
    </source>
</evidence>
<evidence type="ECO:0000256" key="2">
    <source>
        <dbReference type="ARBA" id="ARBA00007118"/>
    </source>
</evidence>
<dbReference type="EMBL" id="JACGBB010000009">
    <property type="protein sequence ID" value="MBZ7987518.1"/>
    <property type="molecule type" value="Genomic_DNA"/>
</dbReference>
<organism evidence="7 8">
    <name type="scientific">Campylobacter canadensis</name>
    <dbReference type="NCBI Taxonomy" id="449520"/>
    <lineage>
        <taxon>Bacteria</taxon>
        <taxon>Pseudomonadati</taxon>
        <taxon>Campylobacterota</taxon>
        <taxon>Epsilonproteobacteria</taxon>
        <taxon>Campylobacterales</taxon>
        <taxon>Campylobacteraceae</taxon>
        <taxon>Campylobacter</taxon>
    </lineage>
</organism>
<dbReference type="RefSeq" id="WP_224316050.1">
    <property type="nucleotide sequence ID" value="NZ_JACGBB010000009.1"/>
</dbReference>
<evidence type="ECO:0000256" key="1">
    <source>
        <dbReference type="ARBA" id="ARBA00001917"/>
    </source>
</evidence>
<evidence type="ECO:0000313" key="7">
    <source>
        <dbReference type="EMBL" id="MBZ7987518.1"/>
    </source>
</evidence>
<dbReference type="Gene3D" id="3.40.109.10">
    <property type="entry name" value="NADH Oxidase"/>
    <property type="match status" value="1"/>
</dbReference>
<dbReference type="InterPro" id="IPR000415">
    <property type="entry name" value="Nitroreductase-like"/>
</dbReference>
<comment type="cofactor">
    <cofactor evidence="1">
        <name>FMN</name>
        <dbReference type="ChEBI" id="CHEBI:58210"/>
    </cofactor>
</comment>
<evidence type="ECO:0000259" key="6">
    <source>
        <dbReference type="Pfam" id="PF00881"/>
    </source>
</evidence>
<dbReference type="PANTHER" id="PTHR43673:SF2">
    <property type="entry name" value="NITROREDUCTASE"/>
    <property type="match status" value="1"/>
</dbReference>
<keyword evidence="3" id="KW-0285">Flavoprotein</keyword>
<evidence type="ECO:0000256" key="4">
    <source>
        <dbReference type="ARBA" id="ARBA00022643"/>
    </source>
</evidence>
<evidence type="ECO:0000313" key="8">
    <source>
        <dbReference type="Proteomes" id="UP000786183"/>
    </source>
</evidence>
<comment type="similarity">
    <text evidence="2">Belongs to the nitroreductase family.</text>
</comment>
<dbReference type="Pfam" id="PF00881">
    <property type="entry name" value="Nitroreductase"/>
    <property type="match status" value="1"/>
</dbReference>
<dbReference type="SUPFAM" id="SSF55469">
    <property type="entry name" value="FMN-dependent nitroreductase-like"/>
    <property type="match status" value="1"/>
</dbReference>
<gene>
    <name evidence="7" type="ORF">AVCANL283_05305</name>
</gene>
<keyword evidence="8" id="KW-1185">Reference proteome</keyword>
<protein>
    <submittedName>
        <fullName evidence="7">Nitroreductase family protein</fullName>
    </submittedName>
</protein>
<name>A0ABS7WS01_9BACT</name>